<evidence type="ECO:0000256" key="2">
    <source>
        <dbReference type="ARBA" id="ARBA00022801"/>
    </source>
</evidence>
<evidence type="ECO:0000256" key="1">
    <source>
        <dbReference type="ARBA" id="ARBA00006336"/>
    </source>
</evidence>
<gene>
    <name evidence="4" type="ORF">K504DRAFT_423470</name>
</gene>
<reference evidence="4" key="1">
    <citation type="journal article" date="2020" name="Stud. Mycol.">
        <title>101 Dothideomycetes genomes: a test case for predicting lifestyles and emergence of pathogens.</title>
        <authorList>
            <person name="Haridas S."/>
            <person name="Albert R."/>
            <person name="Binder M."/>
            <person name="Bloem J."/>
            <person name="Labutti K."/>
            <person name="Salamov A."/>
            <person name="Andreopoulos B."/>
            <person name="Baker S."/>
            <person name="Barry K."/>
            <person name="Bills G."/>
            <person name="Bluhm B."/>
            <person name="Cannon C."/>
            <person name="Castanera R."/>
            <person name="Culley D."/>
            <person name="Daum C."/>
            <person name="Ezra D."/>
            <person name="Gonzalez J."/>
            <person name="Henrissat B."/>
            <person name="Kuo A."/>
            <person name="Liang C."/>
            <person name="Lipzen A."/>
            <person name="Lutzoni F."/>
            <person name="Magnuson J."/>
            <person name="Mondo S."/>
            <person name="Nolan M."/>
            <person name="Ohm R."/>
            <person name="Pangilinan J."/>
            <person name="Park H.-J."/>
            <person name="Ramirez L."/>
            <person name="Alfaro M."/>
            <person name="Sun H."/>
            <person name="Tritt A."/>
            <person name="Yoshinaga Y."/>
            <person name="Zwiers L.-H."/>
            <person name="Turgeon B."/>
            <person name="Goodwin S."/>
            <person name="Spatafora J."/>
            <person name="Crous P."/>
            <person name="Grigoriev I."/>
        </authorList>
    </citation>
    <scope>NUCLEOTIDE SEQUENCE</scope>
    <source>
        <strain evidence="4">CBS 279.74</strain>
    </source>
</reference>
<dbReference type="PANTHER" id="PTHR43540">
    <property type="entry name" value="PEROXYUREIDOACRYLATE/UREIDOACRYLATE AMIDOHYDROLASE-RELATED"/>
    <property type="match status" value="1"/>
</dbReference>
<dbReference type="AlphaFoldDB" id="A0A6G1KL69"/>
<dbReference type="Pfam" id="PF00857">
    <property type="entry name" value="Isochorismatase"/>
    <property type="match status" value="1"/>
</dbReference>
<dbReference type="InterPro" id="IPR036380">
    <property type="entry name" value="Isochorismatase-like_sf"/>
</dbReference>
<dbReference type="OrthoDB" id="167809at2759"/>
<evidence type="ECO:0000259" key="3">
    <source>
        <dbReference type="Pfam" id="PF00857"/>
    </source>
</evidence>
<keyword evidence="5" id="KW-1185">Reference proteome</keyword>
<evidence type="ECO:0000313" key="4">
    <source>
        <dbReference type="EMBL" id="KAF2713107.1"/>
    </source>
</evidence>
<dbReference type="Proteomes" id="UP000799428">
    <property type="component" value="Unassembled WGS sequence"/>
</dbReference>
<dbReference type="EMBL" id="MU005765">
    <property type="protein sequence ID" value="KAF2713107.1"/>
    <property type="molecule type" value="Genomic_DNA"/>
</dbReference>
<keyword evidence="2 4" id="KW-0378">Hydrolase</keyword>
<dbReference type="InterPro" id="IPR050272">
    <property type="entry name" value="Isochorismatase-like_hydrls"/>
</dbReference>
<evidence type="ECO:0000313" key="5">
    <source>
        <dbReference type="Proteomes" id="UP000799428"/>
    </source>
</evidence>
<protein>
    <submittedName>
        <fullName evidence="4">Isochorismatase hydrolase</fullName>
    </submittedName>
</protein>
<dbReference type="PANTHER" id="PTHR43540:SF16">
    <property type="entry name" value="ISOCHORISMATASE-LIKE DOMAIN-CONTAINING PROTEIN"/>
    <property type="match status" value="1"/>
</dbReference>
<dbReference type="Gene3D" id="3.40.50.850">
    <property type="entry name" value="Isochorismatase-like"/>
    <property type="match status" value="1"/>
</dbReference>
<feature type="domain" description="Isochorismatase-like" evidence="3">
    <location>
        <begin position="32"/>
        <end position="150"/>
    </location>
</feature>
<comment type="similarity">
    <text evidence="1">Belongs to the isochorismatase family.</text>
</comment>
<proteinExistence type="inferred from homology"/>
<accession>A0A6G1KL69</accession>
<dbReference type="GO" id="GO:0016787">
    <property type="term" value="F:hydrolase activity"/>
    <property type="evidence" value="ECO:0007669"/>
    <property type="project" value="UniProtKB-KW"/>
</dbReference>
<dbReference type="CDD" id="cd00431">
    <property type="entry name" value="cysteine_hydrolases"/>
    <property type="match status" value="1"/>
</dbReference>
<dbReference type="InterPro" id="IPR000868">
    <property type="entry name" value="Isochorismatase-like_dom"/>
</dbReference>
<name>A0A6G1KL69_9PLEO</name>
<dbReference type="SUPFAM" id="SSF52499">
    <property type="entry name" value="Isochorismatase-like hydrolases"/>
    <property type="match status" value="1"/>
</dbReference>
<sequence>MQISPSIPPFIRLNPPPLHSIPSARLDRFSAITYIFQLLPVVRREKMPIYYYLHQQYKPTFRSGLYTHDREQPSAGGVEYGLTKSSSFDNTDLGFQLRQREIRNVVVSGLTMNGCVEATARYAYIMSGYYVTLLADATADFTVEQKKAAIVII</sequence>
<organism evidence="4 5">
    <name type="scientific">Pleomassaria siparia CBS 279.74</name>
    <dbReference type="NCBI Taxonomy" id="1314801"/>
    <lineage>
        <taxon>Eukaryota</taxon>
        <taxon>Fungi</taxon>
        <taxon>Dikarya</taxon>
        <taxon>Ascomycota</taxon>
        <taxon>Pezizomycotina</taxon>
        <taxon>Dothideomycetes</taxon>
        <taxon>Pleosporomycetidae</taxon>
        <taxon>Pleosporales</taxon>
        <taxon>Pleomassariaceae</taxon>
        <taxon>Pleomassaria</taxon>
    </lineage>
</organism>